<accession>A0A8J7HHV7</accession>
<gene>
    <name evidence="1" type="ORF">I8751_09890</name>
</gene>
<dbReference type="Proteomes" id="UP000599391">
    <property type="component" value="Unassembled WGS sequence"/>
</dbReference>
<sequence>MKFPESKKSWAIGTVQDRQYWEEKFEIAKKFMEERSNIPAVLIEVAAQHPLLDGEKPNEEFTKRLLLAKTLYKQESNAGKHVEIYVPGSRHRHEGVVDKVSLSEAGMIFLEQQGISREIIHGDDLNFKYKGDRGVYNSADECFVASSYFKDGNFGYLFSVLSPIQVFRKTIHYIEFGVLPLNYTAPALDTFHDYIDEMFEAVPYALFVDPDMQSKNSVRANELRHLRMP</sequence>
<evidence type="ECO:0000313" key="2">
    <source>
        <dbReference type="Proteomes" id="UP000599391"/>
    </source>
</evidence>
<protein>
    <submittedName>
        <fullName evidence="1">Uncharacterized protein</fullName>
    </submittedName>
</protein>
<dbReference type="RefSeq" id="WP_214438981.1">
    <property type="nucleotide sequence ID" value="NZ_JAECZB010000017.1"/>
</dbReference>
<comment type="caution">
    <text evidence="1">The sequence shown here is derived from an EMBL/GenBank/DDBJ whole genome shotgun (WGS) entry which is preliminary data.</text>
</comment>
<dbReference type="AlphaFoldDB" id="A0A8J7HHV7"/>
<keyword evidence="2" id="KW-1185">Reference proteome</keyword>
<dbReference type="EMBL" id="JAECZB010000017">
    <property type="protein sequence ID" value="MBH8552678.1"/>
    <property type="molecule type" value="Genomic_DNA"/>
</dbReference>
<name>A0A8J7HHV7_9CYAN</name>
<organism evidence="1 2">
    <name type="scientific">Atlanticothrix silvestris CENA357</name>
    <dbReference type="NCBI Taxonomy" id="1725252"/>
    <lineage>
        <taxon>Bacteria</taxon>
        <taxon>Bacillati</taxon>
        <taxon>Cyanobacteriota</taxon>
        <taxon>Cyanophyceae</taxon>
        <taxon>Nostocales</taxon>
        <taxon>Nodulariaceae</taxon>
        <taxon>Atlanticothrix</taxon>
        <taxon>Atlanticothrix silvestris</taxon>
    </lineage>
</organism>
<proteinExistence type="predicted"/>
<reference evidence="1 2" key="1">
    <citation type="journal article" date="2021" name="Int. J. Syst. Evol. Microbiol.">
        <title>Amazonocrinis nigriterrae gen. nov., sp. nov., Atlanticothrix silvestris gen. nov., sp. nov. and Dendronalium phyllosphericum gen. nov., sp. nov., nostocacean cyanobacteria from Brazilian environments.</title>
        <authorList>
            <person name="Alvarenga D.O."/>
            <person name="Andreote A.P.D."/>
            <person name="Branco L.H.Z."/>
            <person name="Delbaje E."/>
            <person name="Cruz R.B."/>
            <person name="Varani A.M."/>
            <person name="Fiore M.F."/>
        </authorList>
    </citation>
    <scope>NUCLEOTIDE SEQUENCE [LARGE SCALE GENOMIC DNA]</scope>
    <source>
        <strain evidence="1 2">CENA357</strain>
    </source>
</reference>
<evidence type="ECO:0000313" key="1">
    <source>
        <dbReference type="EMBL" id="MBH8552678.1"/>
    </source>
</evidence>